<dbReference type="PANTHER" id="PTHR36919:SF3">
    <property type="entry name" value="BLL5882 PROTEIN"/>
    <property type="match status" value="1"/>
</dbReference>
<sequence>MMNKSNVLGLVLFFMMTLCVQGQSVVGKWKTIDDETGKAKSIVEIYERSGKIYGKIIDILDAEKKKNLCVNCPGDEKNKPVLGLVIIKGLTKDGNEYNAGKILDPTSGKLYKCFLALEGNDKLKVRGYVGVALFGRTQTWNRVK</sequence>
<keyword evidence="3" id="KW-1185">Reference proteome</keyword>
<reference evidence="2 3" key="1">
    <citation type="submission" date="2019-03" db="EMBL/GenBank/DDBJ databases">
        <title>Novel species of Flavobacterium.</title>
        <authorList>
            <person name="Liu Q."/>
            <person name="Xin Y.-H."/>
        </authorList>
    </citation>
    <scope>NUCLEOTIDE SEQUENCE [LARGE SCALE GENOMIC DNA]</scope>
    <source>
        <strain evidence="2 3">LB3P52</strain>
    </source>
</reference>
<protein>
    <submittedName>
        <fullName evidence="2">DUF2147 domain-containing protein</fullName>
    </submittedName>
</protein>
<organism evidence="2 3">
    <name type="scientific">Flavobacterium rhamnosiphilum</name>
    <dbReference type="NCBI Taxonomy" id="2541724"/>
    <lineage>
        <taxon>Bacteria</taxon>
        <taxon>Pseudomonadati</taxon>
        <taxon>Bacteroidota</taxon>
        <taxon>Flavobacteriia</taxon>
        <taxon>Flavobacteriales</taxon>
        <taxon>Flavobacteriaceae</taxon>
        <taxon>Flavobacterium</taxon>
    </lineage>
</organism>
<dbReference type="OrthoDB" id="9814399at2"/>
<name>A0A4R5F6D5_9FLAO</name>
<accession>A0A4R5F6D5</accession>
<dbReference type="EMBL" id="SMLG01000007">
    <property type="protein sequence ID" value="TDE43495.1"/>
    <property type="molecule type" value="Genomic_DNA"/>
</dbReference>
<dbReference type="AlphaFoldDB" id="A0A4R5F6D5"/>
<dbReference type="PANTHER" id="PTHR36919">
    <property type="entry name" value="BLR1215 PROTEIN"/>
    <property type="match status" value="1"/>
</dbReference>
<dbReference type="Gene3D" id="2.40.128.520">
    <property type="match status" value="1"/>
</dbReference>
<dbReference type="Pfam" id="PF09917">
    <property type="entry name" value="DUF2147"/>
    <property type="match status" value="1"/>
</dbReference>
<evidence type="ECO:0000313" key="3">
    <source>
        <dbReference type="Proteomes" id="UP000294814"/>
    </source>
</evidence>
<feature type="domain" description="DUF2147" evidence="1">
    <location>
        <begin position="27"/>
        <end position="142"/>
    </location>
</feature>
<evidence type="ECO:0000259" key="1">
    <source>
        <dbReference type="Pfam" id="PF09917"/>
    </source>
</evidence>
<dbReference type="Proteomes" id="UP000294814">
    <property type="component" value="Unassembled WGS sequence"/>
</dbReference>
<dbReference type="InterPro" id="IPR019223">
    <property type="entry name" value="DUF2147"/>
</dbReference>
<comment type="caution">
    <text evidence="2">The sequence shown here is derived from an EMBL/GenBank/DDBJ whole genome shotgun (WGS) entry which is preliminary data.</text>
</comment>
<gene>
    <name evidence="2" type="ORF">E0I26_10610</name>
</gene>
<proteinExistence type="predicted"/>
<evidence type="ECO:0000313" key="2">
    <source>
        <dbReference type="EMBL" id="TDE43495.1"/>
    </source>
</evidence>